<dbReference type="Proteomes" id="UP000215002">
    <property type="component" value="Chromosome"/>
</dbReference>
<evidence type="ECO:0000313" key="1">
    <source>
        <dbReference type="EMBL" id="ASU33684.1"/>
    </source>
</evidence>
<sequence length="54" mass="6322">MPAVFLLYVVTYPHIRIYLHSSVLVTSPQPFYLSTIAVIWGIFRTFEGYCFNHI</sequence>
<dbReference type="AlphaFoldDB" id="A0A223NVI3"/>
<proteinExistence type="predicted"/>
<organism evidence="1 2">
    <name type="scientific">Mucilaginibacter xinganensis</name>
    <dbReference type="NCBI Taxonomy" id="1234841"/>
    <lineage>
        <taxon>Bacteria</taxon>
        <taxon>Pseudomonadati</taxon>
        <taxon>Bacteroidota</taxon>
        <taxon>Sphingobacteriia</taxon>
        <taxon>Sphingobacteriales</taxon>
        <taxon>Sphingobacteriaceae</taxon>
        <taxon>Mucilaginibacter</taxon>
    </lineage>
</organism>
<name>A0A223NVI3_9SPHI</name>
<evidence type="ECO:0000313" key="2">
    <source>
        <dbReference type="Proteomes" id="UP000215002"/>
    </source>
</evidence>
<gene>
    <name evidence="1" type="ORF">MuYL_1788</name>
</gene>
<dbReference type="EMBL" id="CP022743">
    <property type="protein sequence ID" value="ASU33684.1"/>
    <property type="molecule type" value="Genomic_DNA"/>
</dbReference>
<reference evidence="1 2" key="1">
    <citation type="submission" date="2017-08" db="EMBL/GenBank/DDBJ databases">
        <title>Complete genome sequence of Mucilaginibacter sp. strain BJC16-A31.</title>
        <authorList>
            <consortium name="Henan University of Science and Technology"/>
            <person name="You X."/>
        </authorList>
    </citation>
    <scope>NUCLEOTIDE SEQUENCE [LARGE SCALE GENOMIC DNA]</scope>
    <source>
        <strain evidence="1 2">BJC16-A31</strain>
    </source>
</reference>
<protein>
    <submittedName>
        <fullName evidence="1">Uncharacterized protein</fullName>
    </submittedName>
</protein>
<dbReference type="KEGG" id="muc:MuYL_1788"/>
<accession>A0A223NVI3</accession>
<keyword evidence="2" id="KW-1185">Reference proteome</keyword>